<dbReference type="PROSITE" id="PS50110">
    <property type="entry name" value="RESPONSE_REGULATORY"/>
    <property type="match status" value="1"/>
</dbReference>
<accession>A0A5J5GG30</accession>
<keyword evidence="4" id="KW-1185">Reference proteome</keyword>
<dbReference type="AlphaFoldDB" id="A0A5J5GG30"/>
<protein>
    <submittedName>
        <fullName evidence="3">Response regulator</fullName>
    </submittedName>
</protein>
<dbReference type="EMBL" id="VYQE01000004">
    <property type="protein sequence ID" value="KAA9007047.1"/>
    <property type="molecule type" value="Genomic_DNA"/>
</dbReference>
<name>A0A5J5GG30_9RHOB</name>
<keyword evidence="1" id="KW-0597">Phosphoprotein</keyword>
<dbReference type="InterPro" id="IPR011006">
    <property type="entry name" value="CheY-like_superfamily"/>
</dbReference>
<dbReference type="Gene3D" id="3.40.50.2300">
    <property type="match status" value="1"/>
</dbReference>
<feature type="modified residue" description="4-aspartylphosphate" evidence="1">
    <location>
        <position position="82"/>
    </location>
</feature>
<dbReference type="SUPFAM" id="SSF52172">
    <property type="entry name" value="CheY-like"/>
    <property type="match status" value="1"/>
</dbReference>
<proteinExistence type="predicted"/>
<dbReference type="GO" id="GO:0000160">
    <property type="term" value="P:phosphorelay signal transduction system"/>
    <property type="evidence" value="ECO:0007669"/>
    <property type="project" value="InterPro"/>
</dbReference>
<dbReference type="Pfam" id="PF00072">
    <property type="entry name" value="Response_reg"/>
    <property type="match status" value="1"/>
</dbReference>
<comment type="caution">
    <text evidence="3">The sequence shown here is derived from an EMBL/GenBank/DDBJ whole genome shotgun (WGS) entry which is preliminary data.</text>
</comment>
<evidence type="ECO:0000313" key="3">
    <source>
        <dbReference type="EMBL" id="KAA9007047.1"/>
    </source>
</evidence>
<feature type="domain" description="Response regulatory" evidence="2">
    <location>
        <begin position="33"/>
        <end position="148"/>
    </location>
</feature>
<reference evidence="3 4" key="1">
    <citation type="submission" date="2019-09" db="EMBL/GenBank/DDBJ databases">
        <authorList>
            <person name="Park J.-S."/>
            <person name="Choi H.-J."/>
        </authorList>
    </citation>
    <scope>NUCLEOTIDE SEQUENCE [LARGE SCALE GENOMIC DNA]</scope>
    <source>
        <strain evidence="3 4">176SS1-4</strain>
    </source>
</reference>
<evidence type="ECO:0000313" key="4">
    <source>
        <dbReference type="Proteomes" id="UP000326554"/>
    </source>
</evidence>
<evidence type="ECO:0000256" key="1">
    <source>
        <dbReference type="PROSITE-ProRule" id="PRU00169"/>
    </source>
</evidence>
<evidence type="ECO:0000259" key="2">
    <source>
        <dbReference type="PROSITE" id="PS50110"/>
    </source>
</evidence>
<dbReference type="Proteomes" id="UP000326554">
    <property type="component" value="Unassembled WGS sequence"/>
</dbReference>
<dbReference type="SMART" id="SM00448">
    <property type="entry name" value="REC"/>
    <property type="match status" value="1"/>
</dbReference>
<dbReference type="CDD" id="cd00156">
    <property type="entry name" value="REC"/>
    <property type="match status" value="1"/>
</dbReference>
<sequence>MRRGRIGLRTRVGNHGHLATCLGIAALKQKPIRLLIVESDPSLASFWARHLSALGHSVEVCASACDGIAWLSRHPADVLVLDAELEEASGLAVADYAAVARPETRVIVVTSAGVLSDGSIFSLSTNTCAQVSAGARLDDLVALVEHHGNRASASRPLP</sequence>
<organism evidence="3 4">
    <name type="scientific">Histidinibacterium aquaticum</name>
    <dbReference type="NCBI Taxonomy" id="2613962"/>
    <lineage>
        <taxon>Bacteria</taxon>
        <taxon>Pseudomonadati</taxon>
        <taxon>Pseudomonadota</taxon>
        <taxon>Alphaproteobacteria</taxon>
        <taxon>Rhodobacterales</taxon>
        <taxon>Paracoccaceae</taxon>
        <taxon>Histidinibacterium</taxon>
    </lineage>
</organism>
<dbReference type="InterPro" id="IPR001789">
    <property type="entry name" value="Sig_transdc_resp-reg_receiver"/>
</dbReference>
<gene>
    <name evidence="3" type="ORF">F3S47_14885</name>
</gene>